<dbReference type="KEGG" id="rcr:NCTC10994_02015"/>
<accession>A0A2X4UBJ8</accession>
<organism evidence="1 2">
    <name type="scientific">Rhodococcus coprophilus</name>
    <dbReference type="NCBI Taxonomy" id="38310"/>
    <lineage>
        <taxon>Bacteria</taxon>
        <taxon>Bacillati</taxon>
        <taxon>Actinomycetota</taxon>
        <taxon>Actinomycetes</taxon>
        <taxon>Mycobacteriales</taxon>
        <taxon>Nocardiaceae</taxon>
        <taxon>Rhodococcus</taxon>
    </lineage>
</organism>
<evidence type="ECO:0000313" key="1">
    <source>
        <dbReference type="EMBL" id="SQI31752.1"/>
    </source>
</evidence>
<protein>
    <submittedName>
        <fullName evidence="1">Uncharacterized protein</fullName>
    </submittedName>
</protein>
<gene>
    <name evidence="1" type="ORF">NCTC10994_02015</name>
</gene>
<dbReference type="STRING" id="1219011.GCA_001895045_03108"/>
<keyword evidence="2" id="KW-1185">Reference proteome</keyword>
<dbReference type="Proteomes" id="UP000249091">
    <property type="component" value="Chromosome 1"/>
</dbReference>
<reference evidence="1 2" key="1">
    <citation type="submission" date="2018-06" db="EMBL/GenBank/DDBJ databases">
        <authorList>
            <consortium name="Pathogen Informatics"/>
            <person name="Doyle S."/>
        </authorList>
    </citation>
    <scope>NUCLEOTIDE SEQUENCE [LARGE SCALE GENOMIC DNA]</scope>
    <source>
        <strain evidence="1 2">NCTC10994</strain>
    </source>
</reference>
<dbReference type="RefSeq" id="WP_072702132.1">
    <property type="nucleotide sequence ID" value="NZ_JAFBBL010000001.1"/>
</dbReference>
<dbReference type="EMBL" id="LS483468">
    <property type="protein sequence ID" value="SQI31752.1"/>
    <property type="molecule type" value="Genomic_DNA"/>
</dbReference>
<dbReference type="AlphaFoldDB" id="A0A2X4UBJ8"/>
<name>A0A2X4UBJ8_9NOCA</name>
<evidence type="ECO:0000313" key="2">
    <source>
        <dbReference type="Proteomes" id="UP000249091"/>
    </source>
</evidence>
<proteinExistence type="predicted"/>
<sequence>MTCRECDNLIDHCHGSLVLHSAVDVECTDDTCIDLSVVRHSLVADCADLVGGCACSAVAVETEILVAS</sequence>